<proteinExistence type="predicted"/>
<feature type="transmembrane region" description="Helical" evidence="10">
    <location>
        <begin position="152"/>
        <end position="171"/>
    </location>
</feature>
<evidence type="ECO:0000313" key="12">
    <source>
        <dbReference type="EMBL" id="MYV05013.1"/>
    </source>
</evidence>
<feature type="transmembrane region" description="Helical" evidence="10">
    <location>
        <begin position="349"/>
        <end position="370"/>
    </location>
</feature>
<evidence type="ECO:0000259" key="11">
    <source>
        <dbReference type="Pfam" id="PF00999"/>
    </source>
</evidence>
<dbReference type="PANTHER" id="PTHR10110:SF86">
    <property type="entry name" value="SODIUM_HYDROGEN EXCHANGER 7"/>
    <property type="match status" value="1"/>
</dbReference>
<dbReference type="Pfam" id="PF00999">
    <property type="entry name" value="Na_H_Exchanger"/>
    <property type="match status" value="1"/>
</dbReference>
<feature type="transmembrane region" description="Helical" evidence="10">
    <location>
        <begin position="45"/>
        <end position="66"/>
    </location>
</feature>
<evidence type="ECO:0000313" key="13">
    <source>
        <dbReference type="Proteomes" id="UP000480570"/>
    </source>
</evidence>
<evidence type="ECO:0000256" key="6">
    <source>
        <dbReference type="ARBA" id="ARBA00023053"/>
    </source>
</evidence>
<keyword evidence="2" id="KW-0813">Transport</keyword>
<dbReference type="AlphaFoldDB" id="A0A7C9JE03"/>
<reference evidence="12 13" key="1">
    <citation type="journal article" date="2019" name="Appl. Environ. Microbiol.">
        <title>Genetic determinants of hydroxycinnamic acid metabolism in heterofermentative lactobacilli.</title>
        <authorList>
            <person name="Gaur G."/>
            <person name="Oh J.H."/>
            <person name="Filannino P."/>
            <person name="Gobbetti M."/>
            <person name="van Pijkeren J.P."/>
            <person name="Ganzle M.G."/>
        </authorList>
    </citation>
    <scope>NUCLEOTIDE SEQUENCE [LARGE SCALE GENOMIC DNA]</scope>
    <source>
        <strain evidence="12 13">FUA3583</strain>
    </source>
</reference>
<dbReference type="GO" id="GO:0051453">
    <property type="term" value="P:regulation of intracellular pH"/>
    <property type="evidence" value="ECO:0007669"/>
    <property type="project" value="TreeGrafter"/>
</dbReference>
<dbReference type="GO" id="GO:0015386">
    <property type="term" value="F:potassium:proton antiporter activity"/>
    <property type="evidence" value="ECO:0007669"/>
    <property type="project" value="TreeGrafter"/>
</dbReference>
<dbReference type="EMBL" id="WEZT01000005">
    <property type="protein sequence ID" value="MYV05013.1"/>
    <property type="molecule type" value="Genomic_DNA"/>
</dbReference>
<feature type="transmembrane region" description="Helical" evidence="10">
    <location>
        <begin position="87"/>
        <end position="106"/>
    </location>
</feature>
<feature type="transmembrane region" description="Helical" evidence="10">
    <location>
        <begin position="305"/>
        <end position="328"/>
    </location>
</feature>
<dbReference type="GO" id="GO:0015385">
    <property type="term" value="F:sodium:proton antiporter activity"/>
    <property type="evidence" value="ECO:0007669"/>
    <property type="project" value="InterPro"/>
</dbReference>
<accession>A0A7C9JE03</accession>
<gene>
    <name evidence="12" type="ORF">GB992_03845</name>
</gene>
<feature type="transmembrane region" description="Helical" evidence="10">
    <location>
        <begin position="382"/>
        <end position="406"/>
    </location>
</feature>
<feature type="transmembrane region" description="Helical" evidence="10">
    <location>
        <begin position="183"/>
        <end position="201"/>
    </location>
</feature>
<keyword evidence="8 10" id="KW-0472">Membrane</keyword>
<feature type="transmembrane region" description="Helical" evidence="10">
    <location>
        <begin position="275"/>
        <end position="293"/>
    </location>
</feature>
<feature type="transmembrane region" description="Helical" evidence="10">
    <location>
        <begin position="213"/>
        <end position="231"/>
    </location>
</feature>
<sequence length="643" mass="72814">MQLFFAIILLLLAVVPAQILFQKFDKIPVFFFQIAIGWLLSYFPLYQHFTIAPEIFLLVVISTLMFSDSRRVNLGRFARSLRSTLSLAINLVVMSILVVGTVAHLITPQLSWFGGFMLAAILSPTDAVAYQSITAGTPLPKYLDNMLQNESLLNDASGLVAFNLALSALTTGHFSLVSGIGDFIYVFIGGIILGLILGWLFMFCRRWLIIHEINTNMIIVPYIMATPYIVYFIAEELKMSGILAVVAAGILRTWEQNNWQLSTAQTQNTDFAVEGMVNSILNGTVFVIMGLNLPSIIRLANTHNVSIGTSILIGILLYLVLFGLRVFWFSSGIVPQKGNRHNKTVINGLLAGINGVHGTVTLMMALSIPLTVTGLSADLRAAIILITLTVVILSMLMPMFVTPLLLKAYPKTPIHHSEKQVIWQELIQDSLRRIESLRLSEDVQNYLRVLIVTQRKLPHVSQKELLNLYRVTDRLENTATQKLLQTKAITTGASEYHSDIIKREIMNQQLTPWTAIIYWWNVLNSTHSSKQMGSVTDSGKTLFQQQERIELASYHKIMQYLLKQNSGSPEANVLARIYVTRHDDTSTVEKVNQERFYMIQLFSSEIEYVRQQYWRNRLTLSESRSMIYDISLQQTIFIRRHFK</sequence>
<evidence type="ECO:0000256" key="9">
    <source>
        <dbReference type="ARBA" id="ARBA00023201"/>
    </source>
</evidence>
<keyword evidence="6" id="KW-0915">Sodium</keyword>
<evidence type="ECO:0000256" key="8">
    <source>
        <dbReference type="ARBA" id="ARBA00023136"/>
    </source>
</evidence>
<evidence type="ECO:0000256" key="1">
    <source>
        <dbReference type="ARBA" id="ARBA00004651"/>
    </source>
</evidence>
<evidence type="ECO:0000256" key="5">
    <source>
        <dbReference type="ARBA" id="ARBA00022989"/>
    </source>
</evidence>
<evidence type="ECO:0000256" key="2">
    <source>
        <dbReference type="ARBA" id="ARBA00022448"/>
    </source>
</evidence>
<keyword evidence="9" id="KW-0739">Sodium transport</keyword>
<dbReference type="Gene3D" id="6.10.140.1330">
    <property type="match status" value="1"/>
</dbReference>
<dbReference type="GO" id="GO:0005886">
    <property type="term" value="C:plasma membrane"/>
    <property type="evidence" value="ECO:0007669"/>
    <property type="project" value="UniProtKB-SubCell"/>
</dbReference>
<keyword evidence="7" id="KW-0406">Ion transport</keyword>
<evidence type="ECO:0000256" key="3">
    <source>
        <dbReference type="ARBA" id="ARBA00022475"/>
    </source>
</evidence>
<evidence type="ECO:0000256" key="7">
    <source>
        <dbReference type="ARBA" id="ARBA00023065"/>
    </source>
</evidence>
<comment type="caution">
    <text evidence="12">The sequence shown here is derived from an EMBL/GenBank/DDBJ whole genome shotgun (WGS) entry which is preliminary data.</text>
</comment>
<dbReference type="PANTHER" id="PTHR10110">
    <property type="entry name" value="SODIUM/HYDROGEN EXCHANGER"/>
    <property type="match status" value="1"/>
</dbReference>
<name>A0A7C9JE03_9LACO</name>
<dbReference type="Proteomes" id="UP000480570">
    <property type="component" value="Unassembled WGS sequence"/>
</dbReference>
<keyword evidence="5 10" id="KW-1133">Transmembrane helix</keyword>
<evidence type="ECO:0000256" key="4">
    <source>
        <dbReference type="ARBA" id="ARBA00022692"/>
    </source>
</evidence>
<dbReference type="GO" id="GO:0098719">
    <property type="term" value="P:sodium ion import across plasma membrane"/>
    <property type="evidence" value="ECO:0007669"/>
    <property type="project" value="TreeGrafter"/>
</dbReference>
<keyword evidence="3" id="KW-1003">Cell membrane</keyword>
<dbReference type="InterPro" id="IPR006153">
    <property type="entry name" value="Cation/H_exchanger_TM"/>
</dbReference>
<organism evidence="12 13">
    <name type="scientific">Furfurilactobacillus rossiae</name>
    <dbReference type="NCBI Taxonomy" id="231049"/>
    <lineage>
        <taxon>Bacteria</taxon>
        <taxon>Bacillati</taxon>
        <taxon>Bacillota</taxon>
        <taxon>Bacilli</taxon>
        <taxon>Lactobacillales</taxon>
        <taxon>Lactobacillaceae</taxon>
        <taxon>Furfurilactobacillus</taxon>
    </lineage>
</organism>
<protein>
    <recommendedName>
        <fullName evidence="11">Cation/H+ exchanger transmembrane domain-containing protein</fullName>
    </recommendedName>
</protein>
<comment type="subcellular location">
    <subcellularLocation>
        <location evidence="1">Cell membrane</location>
        <topology evidence="1">Multi-pass membrane protein</topology>
    </subcellularLocation>
</comment>
<feature type="domain" description="Cation/H+ exchanger transmembrane" evidence="11">
    <location>
        <begin position="10"/>
        <end position="405"/>
    </location>
</feature>
<dbReference type="InterPro" id="IPR018422">
    <property type="entry name" value="Cation/H_exchanger_CPA1"/>
</dbReference>
<evidence type="ECO:0000256" key="10">
    <source>
        <dbReference type="SAM" id="Phobius"/>
    </source>
</evidence>
<keyword evidence="4 10" id="KW-0812">Transmembrane</keyword>